<feature type="region of interest" description="Disordered" evidence="12">
    <location>
        <begin position="671"/>
        <end position="803"/>
    </location>
</feature>
<dbReference type="SMART" id="SM00304">
    <property type="entry name" value="HAMP"/>
    <property type="match status" value="1"/>
</dbReference>
<feature type="transmembrane region" description="Helical" evidence="13">
    <location>
        <begin position="348"/>
        <end position="372"/>
    </location>
</feature>
<dbReference type="GO" id="GO:0004673">
    <property type="term" value="F:protein histidine kinase activity"/>
    <property type="evidence" value="ECO:0007669"/>
    <property type="project" value="UniProtKB-EC"/>
</dbReference>
<feature type="compositionally biased region" description="Basic and acidic residues" evidence="12">
    <location>
        <begin position="31"/>
        <end position="40"/>
    </location>
</feature>
<comment type="catalytic activity">
    <reaction evidence="1">
        <text>ATP + protein L-histidine = ADP + protein N-phospho-L-histidine.</text>
        <dbReference type="EC" id="2.7.13.3"/>
    </reaction>
</comment>
<evidence type="ECO:0000256" key="7">
    <source>
        <dbReference type="ARBA" id="ARBA00022741"/>
    </source>
</evidence>
<dbReference type="OrthoDB" id="4652229at2"/>
<organism evidence="15 16">
    <name type="scientific">Phytoactinopolyspora halophila</name>
    <dbReference type="NCBI Taxonomy" id="1981511"/>
    <lineage>
        <taxon>Bacteria</taxon>
        <taxon>Bacillati</taxon>
        <taxon>Actinomycetota</taxon>
        <taxon>Actinomycetes</taxon>
        <taxon>Jiangellales</taxon>
        <taxon>Jiangellaceae</taxon>
        <taxon>Phytoactinopolyspora</taxon>
    </lineage>
</organism>
<dbReference type="Gene3D" id="3.30.565.10">
    <property type="entry name" value="Histidine kinase-like ATPase, C-terminal domain"/>
    <property type="match status" value="1"/>
</dbReference>
<evidence type="ECO:0000256" key="2">
    <source>
        <dbReference type="ARBA" id="ARBA00004370"/>
    </source>
</evidence>
<feature type="compositionally biased region" description="Pro residues" evidence="12">
    <location>
        <begin position="732"/>
        <end position="746"/>
    </location>
</feature>
<dbReference type="RefSeq" id="WP_112258331.1">
    <property type="nucleotide sequence ID" value="NZ_QMIG01000008.1"/>
</dbReference>
<protein>
    <recommendedName>
        <fullName evidence="3">histidine kinase</fullName>
        <ecNumber evidence="3">2.7.13.3</ecNumber>
    </recommendedName>
</protein>
<evidence type="ECO:0000256" key="10">
    <source>
        <dbReference type="ARBA" id="ARBA00022989"/>
    </source>
</evidence>
<comment type="caution">
    <text evidence="15">The sequence shown here is derived from an EMBL/GenBank/DDBJ whole genome shotgun (WGS) entry which is preliminary data.</text>
</comment>
<evidence type="ECO:0000256" key="1">
    <source>
        <dbReference type="ARBA" id="ARBA00000085"/>
    </source>
</evidence>
<keyword evidence="16" id="KW-1185">Reference proteome</keyword>
<feature type="compositionally biased region" description="Low complexity" evidence="12">
    <location>
        <begin position="924"/>
        <end position="942"/>
    </location>
</feature>
<sequence>MTRTARRRRGQGGAPQRERAAHNTREQTGPEEPHTADSERSSFWGTLLRDRSVRSRIAALVIVPLLGTLVLGTLFFRSALEDASSASEVERLASVGVTAADALHKLQDERDVTALAEADELGVAAVADARDATDAALADLRTELEDVSDIGGPAEAVRATFDEELAELSDVRTERDESDPAFDAGGATAYHEMAEAIRGVLTMSGTIVHDGDTARMINGLDNISQAAESASMERGLVSYLLTPDEEPSAELVDNALIFRGEQDLLIGRYLAGIPEAEDVEAITNRIASADELTSETLTQIDEGETVEVDHEEWHANATERLDVLRDIEAESAAAVVDDASNAANGARMVAVLAAIAVLVILALTVFLTVVVARSIVGPLRRLRSTAQQTAKKDLPAFVERLHREGPAAASTDGTGDVITAEGEDEIGEVAKSFNDVHAMAVQIAGDQALLRQNLDTIVVNLSRRTQSLIDRQLGEIESLEERERDPDQLSTLFRIDHMATRVRRHAESLLVLAGVEEMRKQSSSAPVLDLVRAAAGEVEQYPRVKFGVMPTDLVSSAAVDDITHLLAELIDNATEFSAPSTPVQVTSQPLLGGGLRIQVSDAGLGIPADQLEELNDRLANVGDIDVATSRTLGLYVVARLSAKHGVRVRLEPGSGGGTVAQVDLPAGLIHSPLDSEASVPNSEPAEPDPLNTPAPWNAPAQQASTPPPVARSTPSLIDSPGPEHEPTHGSPAPSPASSSPPPPAAEPAPTMSSPASDWSHSGYHDRIDTTERSDQSSQSSQVERPNPMESTFPGMAEASPESPIFESVRSAWFSNDTNSDWSSPADAGWRRAAEVLRSAEEAANARWNQQPSSGSTRERQTDIGSGWAAGAPQRSAPPRSEPSHGIPQHGAPQHGAPQHGAPQHGAPQRGTPSPSQPSYGVPEPSTASGAPGGEPAPDAASAETQSPEVSASGLPVRRRGASLVPGSISDPSAQSTKQHQPSAPAKSADSVSSTLASLQRGVGRGRQETGGWVPKRPGDPERSKQ</sequence>
<feature type="compositionally biased region" description="Basic and acidic residues" evidence="12">
    <location>
        <begin position="1016"/>
        <end position="1025"/>
    </location>
</feature>
<evidence type="ECO:0000256" key="9">
    <source>
        <dbReference type="ARBA" id="ARBA00022840"/>
    </source>
</evidence>
<evidence type="ECO:0000256" key="11">
    <source>
        <dbReference type="ARBA" id="ARBA00023012"/>
    </source>
</evidence>
<feature type="compositionally biased region" description="Basic and acidic residues" evidence="12">
    <location>
        <begin position="762"/>
        <end position="774"/>
    </location>
</feature>
<keyword evidence="10 13" id="KW-1133">Transmembrane helix</keyword>
<dbReference type="CDD" id="cd00075">
    <property type="entry name" value="HATPase"/>
    <property type="match status" value="1"/>
</dbReference>
<evidence type="ECO:0000256" key="3">
    <source>
        <dbReference type="ARBA" id="ARBA00012438"/>
    </source>
</evidence>
<accession>A0A329QRE9</accession>
<evidence type="ECO:0000256" key="5">
    <source>
        <dbReference type="ARBA" id="ARBA00022679"/>
    </source>
</evidence>
<evidence type="ECO:0000313" key="15">
    <source>
        <dbReference type="EMBL" id="RAW14726.1"/>
    </source>
</evidence>
<dbReference type="AlphaFoldDB" id="A0A329QRE9"/>
<reference evidence="15 16" key="1">
    <citation type="submission" date="2018-06" db="EMBL/GenBank/DDBJ databases">
        <title>Phytoactinopolyspora halophila sp. nov., a novel halophilic actinomycete isolated from a saline soil in China.</title>
        <authorList>
            <person name="Tang S.-K."/>
        </authorList>
    </citation>
    <scope>NUCLEOTIDE SEQUENCE [LARGE SCALE GENOMIC DNA]</scope>
    <source>
        <strain evidence="15 16">YIM 96934</strain>
    </source>
</reference>
<feature type="compositionally biased region" description="Basic residues" evidence="12">
    <location>
        <begin position="1"/>
        <end position="10"/>
    </location>
</feature>
<evidence type="ECO:0000256" key="12">
    <source>
        <dbReference type="SAM" id="MobiDB-lite"/>
    </source>
</evidence>
<feature type="compositionally biased region" description="Polar residues" evidence="12">
    <location>
        <begin position="846"/>
        <end position="855"/>
    </location>
</feature>
<proteinExistence type="predicted"/>
<dbReference type="GO" id="GO:0005524">
    <property type="term" value="F:ATP binding"/>
    <property type="evidence" value="ECO:0007669"/>
    <property type="project" value="UniProtKB-KW"/>
</dbReference>
<dbReference type="EC" id="2.7.13.3" evidence="3"/>
<keyword evidence="7" id="KW-0547">Nucleotide-binding</keyword>
<dbReference type="PANTHER" id="PTHR44936:SF9">
    <property type="entry name" value="SENSOR PROTEIN CREC"/>
    <property type="match status" value="1"/>
</dbReference>
<keyword evidence="9" id="KW-0067">ATP-binding</keyword>
<gene>
    <name evidence="15" type="ORF">DPM12_10775</name>
</gene>
<feature type="region of interest" description="Disordered" evidence="12">
    <location>
        <begin position="840"/>
        <end position="1025"/>
    </location>
</feature>
<dbReference type="InterPro" id="IPR005467">
    <property type="entry name" value="His_kinase_dom"/>
</dbReference>
<dbReference type="GO" id="GO:0016020">
    <property type="term" value="C:membrane"/>
    <property type="evidence" value="ECO:0007669"/>
    <property type="project" value="UniProtKB-SubCell"/>
</dbReference>
<evidence type="ECO:0000256" key="6">
    <source>
        <dbReference type="ARBA" id="ARBA00022692"/>
    </source>
</evidence>
<keyword evidence="13" id="KW-0472">Membrane</keyword>
<dbReference type="PROSITE" id="PS50109">
    <property type="entry name" value="HIS_KIN"/>
    <property type="match status" value="1"/>
</dbReference>
<dbReference type="Pfam" id="PF02518">
    <property type="entry name" value="HATPase_c"/>
    <property type="match status" value="1"/>
</dbReference>
<dbReference type="InterPro" id="IPR013587">
    <property type="entry name" value="Nitrate/nitrite_sensing"/>
</dbReference>
<keyword evidence="8" id="KW-0418">Kinase</keyword>
<dbReference type="CDD" id="cd06225">
    <property type="entry name" value="HAMP"/>
    <property type="match status" value="1"/>
</dbReference>
<dbReference type="SMART" id="SM00387">
    <property type="entry name" value="HATPase_c"/>
    <property type="match status" value="1"/>
</dbReference>
<dbReference type="InterPro" id="IPR003594">
    <property type="entry name" value="HATPase_dom"/>
</dbReference>
<comment type="subcellular location">
    <subcellularLocation>
        <location evidence="2">Membrane</location>
    </subcellularLocation>
</comment>
<evidence type="ECO:0000256" key="8">
    <source>
        <dbReference type="ARBA" id="ARBA00022777"/>
    </source>
</evidence>
<dbReference type="EMBL" id="QMIG01000008">
    <property type="protein sequence ID" value="RAW14726.1"/>
    <property type="molecule type" value="Genomic_DNA"/>
</dbReference>
<evidence type="ECO:0000256" key="4">
    <source>
        <dbReference type="ARBA" id="ARBA00022553"/>
    </source>
</evidence>
<dbReference type="Pfam" id="PF00672">
    <property type="entry name" value="HAMP"/>
    <property type="match status" value="1"/>
</dbReference>
<feature type="compositionally biased region" description="Polar residues" evidence="12">
    <location>
        <begin position="969"/>
        <end position="981"/>
    </location>
</feature>
<dbReference type="InterPro" id="IPR003660">
    <property type="entry name" value="HAMP_dom"/>
</dbReference>
<dbReference type="InterPro" id="IPR036890">
    <property type="entry name" value="HATPase_C_sf"/>
</dbReference>
<evidence type="ECO:0000259" key="14">
    <source>
        <dbReference type="PROSITE" id="PS50109"/>
    </source>
</evidence>
<feature type="domain" description="Histidine kinase" evidence="14">
    <location>
        <begin position="562"/>
        <end position="668"/>
    </location>
</feature>
<dbReference type="InterPro" id="IPR050980">
    <property type="entry name" value="2C_sensor_his_kinase"/>
</dbReference>
<feature type="compositionally biased region" description="Basic and acidic residues" evidence="12">
    <location>
        <begin position="16"/>
        <end position="25"/>
    </location>
</feature>
<dbReference type="Gene3D" id="6.10.340.10">
    <property type="match status" value="1"/>
</dbReference>
<dbReference type="GO" id="GO:0000160">
    <property type="term" value="P:phosphorelay signal transduction system"/>
    <property type="evidence" value="ECO:0007669"/>
    <property type="project" value="UniProtKB-KW"/>
</dbReference>
<dbReference type="Proteomes" id="UP000250462">
    <property type="component" value="Unassembled WGS sequence"/>
</dbReference>
<keyword evidence="5" id="KW-0808">Transferase</keyword>
<dbReference type="Pfam" id="PF08376">
    <property type="entry name" value="NIT"/>
    <property type="match status" value="1"/>
</dbReference>
<dbReference type="SUPFAM" id="SSF55874">
    <property type="entry name" value="ATPase domain of HSP90 chaperone/DNA topoisomerase II/histidine kinase"/>
    <property type="match status" value="1"/>
</dbReference>
<name>A0A329QRE9_9ACTN</name>
<evidence type="ECO:0000256" key="13">
    <source>
        <dbReference type="SAM" id="Phobius"/>
    </source>
</evidence>
<keyword evidence="6 13" id="KW-0812">Transmembrane</keyword>
<keyword evidence="11" id="KW-0902">Two-component regulatory system</keyword>
<dbReference type="PANTHER" id="PTHR44936">
    <property type="entry name" value="SENSOR PROTEIN CREC"/>
    <property type="match status" value="1"/>
</dbReference>
<feature type="region of interest" description="Disordered" evidence="12">
    <location>
        <begin position="1"/>
        <end position="41"/>
    </location>
</feature>
<evidence type="ECO:0000313" key="16">
    <source>
        <dbReference type="Proteomes" id="UP000250462"/>
    </source>
</evidence>
<feature type="compositionally biased region" description="Low complexity" evidence="12">
    <location>
        <begin position="747"/>
        <end position="756"/>
    </location>
</feature>
<keyword evidence="4" id="KW-0597">Phosphoprotein</keyword>